<accession>A0ABV7PGV9</accession>
<gene>
    <name evidence="1" type="ORF">ACFOPH_02530</name>
</gene>
<protein>
    <recommendedName>
        <fullName evidence="3">GIY-YIG nuclease family protein</fullName>
    </recommendedName>
</protein>
<evidence type="ECO:0008006" key="3">
    <source>
        <dbReference type="Google" id="ProtNLM"/>
    </source>
</evidence>
<dbReference type="EMBL" id="JBHRVV010000001">
    <property type="protein sequence ID" value="MFC3457127.1"/>
    <property type="molecule type" value="Genomic_DNA"/>
</dbReference>
<organism evidence="1 2">
    <name type="scientific">Massilia haematophila</name>
    <dbReference type="NCBI Taxonomy" id="457923"/>
    <lineage>
        <taxon>Bacteria</taxon>
        <taxon>Pseudomonadati</taxon>
        <taxon>Pseudomonadota</taxon>
        <taxon>Betaproteobacteria</taxon>
        <taxon>Burkholderiales</taxon>
        <taxon>Oxalobacteraceae</taxon>
        <taxon>Telluria group</taxon>
        <taxon>Massilia</taxon>
    </lineage>
</organism>
<comment type="caution">
    <text evidence="1">The sequence shown here is derived from an EMBL/GenBank/DDBJ whole genome shotgun (WGS) entry which is preliminary data.</text>
</comment>
<keyword evidence="2" id="KW-1185">Reference proteome</keyword>
<reference evidence="2" key="1">
    <citation type="journal article" date="2019" name="Int. J. Syst. Evol. Microbiol.">
        <title>The Global Catalogue of Microorganisms (GCM) 10K type strain sequencing project: providing services to taxonomists for standard genome sequencing and annotation.</title>
        <authorList>
            <consortium name="The Broad Institute Genomics Platform"/>
            <consortium name="The Broad Institute Genome Sequencing Center for Infectious Disease"/>
            <person name="Wu L."/>
            <person name="Ma J."/>
        </authorList>
    </citation>
    <scope>NUCLEOTIDE SEQUENCE [LARGE SCALE GENOMIC DNA]</scope>
    <source>
        <strain evidence="2">CCM 7480</strain>
    </source>
</reference>
<dbReference type="RefSeq" id="WP_312550665.1">
    <property type="nucleotide sequence ID" value="NZ_JBHRVV010000001.1"/>
</dbReference>
<sequence length="194" mass="22148">MSTVTGSHIRWRDPITVKFGFTGLEPAEAVTLVRSRLNGQFPALDKPGQCVYVVRLKGSVAVAYGGDFSPVIYIGEGNAATRLYNHANWIAELLVAVPNAEIEVRVADCVRKNDPNLCQYVEADLIANFIENYHCLPWFNRQRETSCAGRREYNDEVVKEFRQRIGKVQGSRYLWAIRPTDNNEQYNHYNTGWY</sequence>
<proteinExistence type="predicted"/>
<evidence type="ECO:0000313" key="2">
    <source>
        <dbReference type="Proteomes" id="UP001595665"/>
    </source>
</evidence>
<evidence type="ECO:0000313" key="1">
    <source>
        <dbReference type="EMBL" id="MFC3457127.1"/>
    </source>
</evidence>
<dbReference type="Proteomes" id="UP001595665">
    <property type="component" value="Unassembled WGS sequence"/>
</dbReference>
<name>A0ABV7PGV9_9BURK</name>